<evidence type="ECO:0000313" key="2">
    <source>
        <dbReference type="EMBL" id="AAX36042.1"/>
    </source>
</evidence>
<dbReference type="EMBL" id="AY941098">
    <property type="protein sequence ID" value="AAX36042.1"/>
    <property type="molecule type" value="Genomic_DNA"/>
</dbReference>
<geneLocation type="plasmid" evidence="2">
    <name>p49879.1</name>
</geneLocation>
<reference evidence="2" key="1">
    <citation type="journal article" date="2005" name="Appl. Environ. Microbiol.">
        <title>Isolation, Sequence Analysis, and Comparison of Two Plasmids (28 and 29 Kilobases) from the Biomining Bacterium Leptospirillum ferrooxidans ATCC 49879.</title>
        <authorList>
            <person name="Coram N.J."/>
            <person name="van Zyl L.J."/>
            <person name="Rawlings D.E."/>
        </authorList>
    </citation>
    <scope>NUCLEOTIDE SEQUENCE</scope>
    <source>
        <strain evidence="2">ATCC 49879</strain>
        <plasmid evidence="2">p49879.1</plasmid>
    </source>
</reference>
<feature type="region of interest" description="Disordered" evidence="1">
    <location>
        <begin position="120"/>
        <end position="140"/>
    </location>
</feature>
<sequence>MRGLHEAGAVSKQTMRDFEAQCLPTPAYTAETIKNLREHLHVSQAVFAAYINASLLPCRGEVGERREKTQRCCGTFTVRHPAQGAESFGLNGTCRNCRFRFVDLLSCSLFPPQYPIGEPCSRSGSGEAKGEQELSGGGPG</sequence>
<dbReference type="AlphaFoldDB" id="Q58KH5"/>
<name>Q58KH5_9BACT</name>
<accession>Q58KH5</accession>
<proteinExistence type="predicted"/>
<keyword evidence="2" id="KW-0614">Plasmid</keyword>
<organism evidence="2">
    <name type="scientific">Leptospirillum ferrooxidans</name>
    <dbReference type="NCBI Taxonomy" id="180"/>
    <lineage>
        <taxon>Bacteria</taxon>
        <taxon>Pseudomonadati</taxon>
        <taxon>Nitrospirota</taxon>
        <taxon>Nitrospiria</taxon>
        <taxon>Nitrospirales</taxon>
        <taxon>Nitrospiraceae</taxon>
        <taxon>Leptospirillum</taxon>
    </lineage>
</organism>
<gene>
    <name evidence="2" type="primary">ORF140</name>
</gene>
<evidence type="ECO:0000256" key="1">
    <source>
        <dbReference type="SAM" id="MobiDB-lite"/>
    </source>
</evidence>
<protein>
    <submittedName>
        <fullName evidence="2">ORF140</fullName>
    </submittedName>
</protein>